<name>A0ABR1LN52_9PEZI</name>
<evidence type="ECO:0000256" key="1">
    <source>
        <dbReference type="SAM" id="Coils"/>
    </source>
</evidence>
<accession>A0ABR1LN52</accession>
<dbReference type="GeneID" id="92029251"/>
<evidence type="ECO:0000313" key="3">
    <source>
        <dbReference type="Proteomes" id="UP001360953"/>
    </source>
</evidence>
<protein>
    <submittedName>
        <fullName evidence="2">Uncharacterized protein</fullName>
    </submittedName>
</protein>
<sequence length="545" mass="62223">MSSEAPAQKGHWFAFNSECDACNEYGTFFDERGVTQWLGERASFQVGRTGGDFFVKKIANTTYNEISRLTSETGELAIMKMAPKVFEWSAYADRLEDCIMSEAATMEFGLDGLKLPFPELMLWGTKGGVATEGTYKEELLAPDGRSAIYSDNDSDGNPVPLRTCIFMKESEGTQLSKICHDALDLKSKAKVASEIMGFEKKLGSLWFQWHGSLYRESFDDRLDDRIDKRLAKKVQPMQATSEAHDEALKYTDRYSEWTRKLYIGPSQEFRLWEGEREHMVDHRGPWTSATDYVKALLGCEIDWAKNAGEKQGEAGQETKKLQSPPEVYFELLQKASAIVPHIMPRKERTTASRLLHRCLRPEDIFVDEEFRIKTVIGWRGSWVGPAFAGHAPTAYEIGGHDMLNQPKEFLAQLKSAVSEEEFDRFSKQLLARSRKHKELTNSPISSLIHVAIKIEEFGLLPLREFLIQVQRTWGHFDTQGVNSEDPCPYHFTDAEMREHAEEVEGLEKEGKEEVKQACLEAKRWVAPMEERYSNRYRARSGSEDD</sequence>
<gene>
    <name evidence="2" type="ORF">J3D65DRAFT_450914</name>
</gene>
<dbReference type="Proteomes" id="UP001360953">
    <property type="component" value="Unassembled WGS sequence"/>
</dbReference>
<proteinExistence type="predicted"/>
<reference evidence="2 3" key="1">
    <citation type="submission" date="2024-04" db="EMBL/GenBank/DDBJ databases">
        <title>Phyllosticta paracitricarpa is synonymous to the EU quarantine fungus P. citricarpa based on phylogenomic analyses.</title>
        <authorList>
            <consortium name="Lawrence Berkeley National Laboratory"/>
            <person name="Van ingen-buijs V.A."/>
            <person name="Van westerhoven A.C."/>
            <person name="Haridas S."/>
            <person name="Skiadas P."/>
            <person name="Martin F."/>
            <person name="Groenewald J.Z."/>
            <person name="Crous P.W."/>
            <person name="Seidl M.F."/>
        </authorList>
    </citation>
    <scope>NUCLEOTIDE SEQUENCE [LARGE SCALE GENOMIC DNA]</scope>
    <source>
        <strain evidence="2 3">CPC 17464</strain>
    </source>
</reference>
<evidence type="ECO:0000313" key="2">
    <source>
        <dbReference type="EMBL" id="KAK7535365.1"/>
    </source>
</evidence>
<organism evidence="2 3">
    <name type="scientific">Phyllosticta citribraziliensis</name>
    <dbReference type="NCBI Taxonomy" id="989973"/>
    <lineage>
        <taxon>Eukaryota</taxon>
        <taxon>Fungi</taxon>
        <taxon>Dikarya</taxon>
        <taxon>Ascomycota</taxon>
        <taxon>Pezizomycotina</taxon>
        <taxon>Dothideomycetes</taxon>
        <taxon>Dothideomycetes incertae sedis</taxon>
        <taxon>Botryosphaeriales</taxon>
        <taxon>Phyllostictaceae</taxon>
        <taxon>Phyllosticta</taxon>
    </lineage>
</organism>
<keyword evidence="3" id="KW-1185">Reference proteome</keyword>
<comment type="caution">
    <text evidence="2">The sequence shown here is derived from an EMBL/GenBank/DDBJ whole genome shotgun (WGS) entry which is preliminary data.</text>
</comment>
<dbReference type="PANTHER" id="PTHR36091:SF1">
    <property type="entry name" value="ALTERED INHERITANCE OF MITOCHONDRIA PROTEIN 9, MITOCHONDRIAL"/>
    <property type="match status" value="1"/>
</dbReference>
<keyword evidence="1" id="KW-0175">Coiled coil</keyword>
<dbReference type="PANTHER" id="PTHR36091">
    <property type="entry name" value="ALTERED INHERITANCE OF MITOCHONDRIA PROTEIN 9, MITOCHONDRIAL"/>
    <property type="match status" value="1"/>
</dbReference>
<dbReference type="EMBL" id="JBBPEH010000008">
    <property type="protein sequence ID" value="KAK7535365.1"/>
    <property type="molecule type" value="Genomic_DNA"/>
</dbReference>
<dbReference type="RefSeq" id="XP_066654090.1">
    <property type="nucleotide sequence ID" value="XM_066796345.1"/>
</dbReference>
<dbReference type="InterPro" id="IPR051035">
    <property type="entry name" value="Mito_inheritance_9"/>
</dbReference>
<feature type="coiled-coil region" evidence="1">
    <location>
        <begin position="489"/>
        <end position="516"/>
    </location>
</feature>